<organism evidence="3 4">
    <name type="scientific">Alteraurantiacibacter aquimixticola</name>
    <dbReference type="NCBI Taxonomy" id="2489173"/>
    <lineage>
        <taxon>Bacteria</taxon>
        <taxon>Pseudomonadati</taxon>
        <taxon>Pseudomonadota</taxon>
        <taxon>Alphaproteobacteria</taxon>
        <taxon>Sphingomonadales</taxon>
        <taxon>Erythrobacteraceae</taxon>
        <taxon>Alteraurantiacibacter</taxon>
    </lineage>
</organism>
<feature type="domain" description="SnoaL-like" evidence="2">
    <location>
        <begin position="34"/>
        <end position="162"/>
    </location>
</feature>
<dbReference type="Proteomes" id="UP000309389">
    <property type="component" value="Unassembled WGS sequence"/>
</dbReference>
<dbReference type="InterPro" id="IPR032710">
    <property type="entry name" value="NTF2-like_dom_sf"/>
</dbReference>
<dbReference type="RefSeq" id="WP_136692211.1">
    <property type="nucleotide sequence ID" value="NZ_SSHH01000001.1"/>
</dbReference>
<keyword evidence="1" id="KW-0732">Signal</keyword>
<dbReference type="EMBL" id="SSHH01000001">
    <property type="protein sequence ID" value="TIX51426.1"/>
    <property type="molecule type" value="Genomic_DNA"/>
</dbReference>
<proteinExistence type="predicted"/>
<dbReference type="OrthoDB" id="7541204at2"/>
<accession>A0A4T3F2J5</accession>
<gene>
    <name evidence="3" type="ORF">E5222_02900</name>
</gene>
<keyword evidence="4" id="KW-1185">Reference proteome</keyword>
<evidence type="ECO:0000259" key="2">
    <source>
        <dbReference type="Pfam" id="PF13577"/>
    </source>
</evidence>
<reference evidence="3 4" key="1">
    <citation type="submission" date="2019-04" db="EMBL/GenBank/DDBJ databases">
        <title>Altererythrobacter aquimixticola sp. nov., isolated from sediment of junction between the ocean and a freshwater spring.</title>
        <authorList>
            <person name="Yoon J.-H."/>
        </authorList>
    </citation>
    <scope>NUCLEOTIDE SEQUENCE [LARGE SCALE GENOMIC DNA]</scope>
    <source>
        <strain evidence="3 4">SSKS-13</strain>
    </source>
</reference>
<sequence length="636" mass="70426">MIRRIVLSLALVVLAPPPASAQEEPEVIQARIDDLTSLRQIKHMQARWGHMAMSGDWHGMAQMVTPDAELVTRGGVISRRAGVEQWLRSTQGHGEDGMPAGRMNIRLFVSPVVTLADDGQSATGRWHEVVMTAEVGGEAGWQDLTHIIDYAKTDEGWRIARIRPYEHFSGSYAGGWSHDPATLERAPYHYTPDEAGQILPDRRQAAWEDPRHGYGFGVRVQGLLAQSHAQNTVNAYGYYLDRGLYEDIVDLFADDAVIEMGGAGSWSGHDGVRAFLTRFGEAGLDHGELNDRLQLMPMANVAWDGSMALIRNVEVGMTGQHGGEGQWQVSMQTFLLRPDEENRWRIHLMHRSPIMRADYEDGWANPLPAMLPAGPGGEATGETRLGSVDFREHGYAVPPLGFDVFNSEMGASIAIRIPPYGSLQQAEAFDGAENVSNAYGYYIDQFSWRNTAEVFSRDGWKELSYIGTFIGQDRVLGSLIQRYGEGGPNDAFQAIHQKTQPYVTVSEDGQRAQVRTRLWQFNSSAEPGGSWIGGIYENQVVKEDGIWRIHGMDLDYVWLGDYASGWTGIDPEASSRFGPDEAAIRAFAPDAPLRGETFAPFPRIAPMGFHFLNPVSGRAPDVKLEWSDGNRHSAGE</sequence>
<protein>
    <recommendedName>
        <fullName evidence="2">SnoaL-like domain-containing protein</fullName>
    </recommendedName>
</protein>
<evidence type="ECO:0000256" key="1">
    <source>
        <dbReference type="SAM" id="SignalP"/>
    </source>
</evidence>
<dbReference type="Gene3D" id="3.10.450.50">
    <property type="match status" value="3"/>
</dbReference>
<dbReference type="Pfam" id="PF13577">
    <property type="entry name" value="SnoaL_4"/>
    <property type="match status" value="3"/>
</dbReference>
<feature type="chain" id="PRO_5020427421" description="SnoaL-like domain-containing protein" evidence="1">
    <location>
        <begin position="22"/>
        <end position="636"/>
    </location>
</feature>
<evidence type="ECO:0000313" key="3">
    <source>
        <dbReference type="EMBL" id="TIX51426.1"/>
    </source>
</evidence>
<dbReference type="SUPFAM" id="SSF54427">
    <property type="entry name" value="NTF2-like"/>
    <property type="match status" value="3"/>
</dbReference>
<feature type="signal peptide" evidence="1">
    <location>
        <begin position="1"/>
        <end position="21"/>
    </location>
</feature>
<comment type="caution">
    <text evidence="3">The sequence shown here is derived from an EMBL/GenBank/DDBJ whole genome shotgun (WGS) entry which is preliminary data.</text>
</comment>
<evidence type="ECO:0000313" key="4">
    <source>
        <dbReference type="Proteomes" id="UP000309389"/>
    </source>
</evidence>
<dbReference type="CDD" id="cd00531">
    <property type="entry name" value="NTF2_like"/>
    <property type="match status" value="1"/>
</dbReference>
<feature type="domain" description="SnoaL-like" evidence="2">
    <location>
        <begin position="433"/>
        <end position="552"/>
    </location>
</feature>
<name>A0A4T3F2J5_9SPHN</name>
<dbReference type="InterPro" id="IPR037401">
    <property type="entry name" value="SnoaL-like"/>
</dbReference>
<dbReference type="AlphaFoldDB" id="A0A4T3F2J5"/>
<feature type="domain" description="SnoaL-like" evidence="2">
    <location>
        <begin position="225"/>
        <end position="349"/>
    </location>
</feature>